<dbReference type="SUPFAM" id="SSF46894">
    <property type="entry name" value="C-terminal effector domain of the bipartite response regulators"/>
    <property type="match status" value="1"/>
</dbReference>
<dbReference type="Gene3D" id="1.10.10.10">
    <property type="entry name" value="Winged helix-like DNA-binding domain superfamily/Winged helix DNA-binding domain"/>
    <property type="match status" value="1"/>
</dbReference>
<comment type="caution">
    <text evidence="4">The sequence shown here is derived from an EMBL/GenBank/DDBJ whole genome shotgun (WGS) entry which is preliminary data.</text>
</comment>
<feature type="DNA-binding region" description="OmpR/PhoB-type" evidence="2">
    <location>
        <begin position="1"/>
        <end position="46"/>
    </location>
</feature>
<dbReference type="GO" id="GO:0006355">
    <property type="term" value="P:regulation of DNA-templated transcription"/>
    <property type="evidence" value="ECO:0007669"/>
    <property type="project" value="InterPro"/>
</dbReference>
<organism evidence="4 5">
    <name type="scientific">Flavobacterium rakeshii</name>
    <dbReference type="NCBI Taxonomy" id="1038845"/>
    <lineage>
        <taxon>Bacteria</taxon>
        <taxon>Pseudomonadati</taxon>
        <taxon>Bacteroidota</taxon>
        <taxon>Flavobacteriia</taxon>
        <taxon>Flavobacteriales</taxon>
        <taxon>Flavobacteriaceae</taxon>
        <taxon>Flavobacterium</taxon>
    </lineage>
</organism>
<dbReference type="CDD" id="cd00383">
    <property type="entry name" value="trans_reg_C"/>
    <property type="match status" value="1"/>
</dbReference>
<dbReference type="Pfam" id="PF00486">
    <property type="entry name" value="Trans_reg_C"/>
    <property type="match status" value="1"/>
</dbReference>
<keyword evidence="1 2" id="KW-0238">DNA-binding</keyword>
<evidence type="ECO:0000256" key="2">
    <source>
        <dbReference type="PROSITE-ProRule" id="PRU01091"/>
    </source>
</evidence>
<evidence type="ECO:0000313" key="5">
    <source>
        <dbReference type="Proteomes" id="UP000433945"/>
    </source>
</evidence>
<accession>A0A6N8H7X7</accession>
<dbReference type="EMBL" id="WOWP01000011">
    <property type="protein sequence ID" value="MUV02714.1"/>
    <property type="molecule type" value="Genomic_DNA"/>
</dbReference>
<reference evidence="4 5" key="1">
    <citation type="submission" date="2019-12" db="EMBL/GenBank/DDBJ databases">
        <authorList>
            <person name="Sun J.-Q."/>
        </authorList>
    </citation>
    <scope>NUCLEOTIDE SEQUENCE [LARGE SCALE GENOMIC DNA]</scope>
    <source>
        <strain evidence="4 5">JCM 17928</strain>
    </source>
</reference>
<feature type="domain" description="OmpR/PhoB-type" evidence="3">
    <location>
        <begin position="1"/>
        <end position="46"/>
    </location>
</feature>
<dbReference type="PROSITE" id="PS51755">
    <property type="entry name" value="OMPR_PHOB"/>
    <property type="match status" value="1"/>
</dbReference>
<evidence type="ECO:0000259" key="3">
    <source>
        <dbReference type="PROSITE" id="PS51755"/>
    </source>
</evidence>
<evidence type="ECO:0000313" key="4">
    <source>
        <dbReference type="EMBL" id="MUV02714.1"/>
    </source>
</evidence>
<keyword evidence="5" id="KW-1185">Reference proteome</keyword>
<dbReference type="OrthoDB" id="7556122at2"/>
<dbReference type="InterPro" id="IPR036388">
    <property type="entry name" value="WH-like_DNA-bd_sf"/>
</dbReference>
<gene>
    <name evidence="4" type="ORF">GN157_03235</name>
</gene>
<protein>
    <recommendedName>
        <fullName evidence="3">OmpR/PhoB-type domain-containing protein</fullName>
    </recommendedName>
</protein>
<proteinExistence type="predicted"/>
<dbReference type="GO" id="GO:0003677">
    <property type="term" value="F:DNA binding"/>
    <property type="evidence" value="ECO:0007669"/>
    <property type="project" value="UniProtKB-UniRule"/>
</dbReference>
<dbReference type="InterPro" id="IPR001867">
    <property type="entry name" value="OmpR/PhoB-type_DNA-bd"/>
</dbReference>
<evidence type="ECO:0000256" key="1">
    <source>
        <dbReference type="ARBA" id="ARBA00023125"/>
    </source>
</evidence>
<sequence>MQLWGDDNFFTTRNMDVYITKLRKKLSEDASVEIVNVRGFGYKLIC</sequence>
<dbReference type="AlphaFoldDB" id="A0A6N8H7X7"/>
<dbReference type="InterPro" id="IPR016032">
    <property type="entry name" value="Sig_transdc_resp-reg_C-effctor"/>
</dbReference>
<dbReference type="Proteomes" id="UP000433945">
    <property type="component" value="Unassembled WGS sequence"/>
</dbReference>
<name>A0A6N8H7X7_9FLAO</name>
<dbReference type="GO" id="GO:0000160">
    <property type="term" value="P:phosphorelay signal transduction system"/>
    <property type="evidence" value="ECO:0007669"/>
    <property type="project" value="InterPro"/>
</dbReference>